<keyword evidence="1" id="KW-0175">Coiled coil</keyword>
<dbReference type="AlphaFoldDB" id="M0PGY8"/>
<evidence type="ECO:0000313" key="4">
    <source>
        <dbReference type="Proteomes" id="UP000011575"/>
    </source>
</evidence>
<accession>M0PGY8</accession>
<dbReference type="PATRIC" id="fig|1230454.4.peg.677"/>
<feature type="region of interest" description="Disordered" evidence="2">
    <location>
        <begin position="139"/>
        <end position="164"/>
    </location>
</feature>
<gene>
    <name evidence="3" type="ORF">C461_03297</name>
</gene>
<dbReference type="OrthoDB" id="329406at2157"/>
<reference evidence="3 4" key="1">
    <citation type="journal article" date="2014" name="PLoS Genet.">
        <title>Phylogenetically driven sequencing of extremely halophilic archaea reveals strategies for static and dynamic osmo-response.</title>
        <authorList>
            <person name="Becker E.A."/>
            <person name="Seitzer P.M."/>
            <person name="Tritt A."/>
            <person name="Larsen D."/>
            <person name="Krusor M."/>
            <person name="Yao A.I."/>
            <person name="Wu D."/>
            <person name="Madern D."/>
            <person name="Eisen J.A."/>
            <person name="Darling A.E."/>
            <person name="Facciotti M.T."/>
        </authorList>
    </citation>
    <scope>NUCLEOTIDE SEQUENCE [LARGE SCALE GENOMIC DNA]</scope>
    <source>
        <strain evidence="3 4">JCM 13560</strain>
    </source>
</reference>
<comment type="caution">
    <text evidence="3">The sequence shown here is derived from an EMBL/GenBank/DDBJ whole genome shotgun (WGS) entry which is preliminary data.</text>
</comment>
<organism evidence="3 4">
    <name type="scientific">Halorubrum aidingense JCM 13560</name>
    <dbReference type="NCBI Taxonomy" id="1230454"/>
    <lineage>
        <taxon>Archaea</taxon>
        <taxon>Methanobacteriati</taxon>
        <taxon>Methanobacteriota</taxon>
        <taxon>Stenosarchaea group</taxon>
        <taxon>Halobacteria</taxon>
        <taxon>Halobacteriales</taxon>
        <taxon>Haloferacaceae</taxon>
        <taxon>Halorubrum</taxon>
    </lineage>
</organism>
<evidence type="ECO:0000313" key="3">
    <source>
        <dbReference type="EMBL" id="EMA69168.1"/>
    </source>
</evidence>
<evidence type="ECO:0000256" key="2">
    <source>
        <dbReference type="SAM" id="MobiDB-lite"/>
    </source>
</evidence>
<feature type="region of interest" description="Disordered" evidence="2">
    <location>
        <begin position="1"/>
        <end position="20"/>
    </location>
</feature>
<name>M0PGY8_9EURY</name>
<evidence type="ECO:0000256" key="1">
    <source>
        <dbReference type="SAM" id="Coils"/>
    </source>
</evidence>
<proteinExistence type="predicted"/>
<dbReference type="EMBL" id="AOJI01000016">
    <property type="protein sequence ID" value="EMA69168.1"/>
    <property type="molecule type" value="Genomic_DNA"/>
</dbReference>
<sequence>MPVPTDREKAERAKDRANEASTSEFDVVGILCPACNEPVTICEPNPNEYIHSDDGETYTNDRAAYEISPARIIESDHDNPWDAIHVVPEVAEVDLGDRVEQVLKVIAYKHDHTSESYELWQEQLDALEETERRAEENRGLGDYATDGGTTAEEVLDNNGVGQNDGYTGDGYGGSETAMEAIEAFVDECVTDQLVVSSRSIENGTDVGARAQEIGKTLGARLDGRTPDGFLDDVELGKWRDTRPTKWVFTRVAGEATGRQTGRTLRKPELVREISAALDVTDGYRCHHTDETERVDIRASWMRTVLKAVATAAGDNLESYLSDEQPAYVDDPIDELTITGVSRVLERILDTNETLGTSEGWPRSTLLVIHAILVDGCGPSEVAP</sequence>
<feature type="compositionally biased region" description="Basic and acidic residues" evidence="2">
    <location>
        <begin position="1"/>
        <end position="18"/>
    </location>
</feature>
<protein>
    <submittedName>
        <fullName evidence="3">Uncharacterized protein</fullName>
    </submittedName>
</protein>
<dbReference type="Proteomes" id="UP000011575">
    <property type="component" value="Unassembled WGS sequence"/>
</dbReference>
<keyword evidence="4" id="KW-1185">Reference proteome</keyword>
<dbReference type="STRING" id="1230454.C461_03297"/>
<feature type="coiled-coil region" evidence="1">
    <location>
        <begin position="110"/>
        <end position="137"/>
    </location>
</feature>
<dbReference type="RefSeq" id="WP_007998628.1">
    <property type="nucleotide sequence ID" value="NZ_AOJI01000016.1"/>
</dbReference>